<gene>
    <name evidence="1" type="ORF">DSCW_10250</name>
</gene>
<evidence type="ECO:0008006" key="3">
    <source>
        <dbReference type="Google" id="ProtNLM"/>
    </source>
</evidence>
<name>A0A5K7YYA9_9BACT</name>
<dbReference type="OrthoDB" id="9790372at2"/>
<protein>
    <recommendedName>
        <fullName evidence="3">DUF177 domain-containing protein</fullName>
    </recommendedName>
</protein>
<organism evidence="1 2">
    <name type="scientific">Desulfosarcina widdelii</name>
    <dbReference type="NCBI Taxonomy" id="947919"/>
    <lineage>
        <taxon>Bacteria</taxon>
        <taxon>Pseudomonadati</taxon>
        <taxon>Thermodesulfobacteriota</taxon>
        <taxon>Desulfobacteria</taxon>
        <taxon>Desulfobacterales</taxon>
        <taxon>Desulfosarcinaceae</taxon>
        <taxon>Desulfosarcina</taxon>
    </lineage>
</organism>
<sequence>MLRIPIGSICENGWLLNEQVEAAGLPLLAALGRKEEIRFVQPIQIRVVATRTGETIAIKGDVHTGVHLRCSRCLTPFDLDVRSEFSVTAVAALAESPADSHASETELAADEMDVLLYSGDSIDLREEIAQQIIMALPFNPLCKEACKGLCNQCGANLNRSTCQCKTVETGNPFAVLKNLSLPEKKE</sequence>
<dbReference type="EMBL" id="AP021875">
    <property type="protein sequence ID" value="BBO73608.1"/>
    <property type="molecule type" value="Genomic_DNA"/>
</dbReference>
<proteinExistence type="predicted"/>
<accession>A0A5K7YYA9</accession>
<keyword evidence="2" id="KW-1185">Reference proteome</keyword>
<evidence type="ECO:0000313" key="2">
    <source>
        <dbReference type="Proteomes" id="UP000427769"/>
    </source>
</evidence>
<dbReference type="RefSeq" id="WP_155302701.1">
    <property type="nucleotide sequence ID" value="NZ_AP021875.1"/>
</dbReference>
<reference evidence="1 2" key="1">
    <citation type="submission" date="2019-11" db="EMBL/GenBank/DDBJ databases">
        <title>Comparative genomics of hydrocarbon-degrading Desulfosarcina strains.</title>
        <authorList>
            <person name="Watanabe M."/>
            <person name="Kojima H."/>
            <person name="Fukui M."/>
        </authorList>
    </citation>
    <scope>NUCLEOTIDE SEQUENCE [LARGE SCALE GENOMIC DNA]</scope>
    <source>
        <strain evidence="1 2">PP31</strain>
    </source>
</reference>
<dbReference type="PANTHER" id="PTHR34374:SF1">
    <property type="entry name" value="LARGE RIBOSOMAL RNA SUBUNIT ACCUMULATION PROTEIN YCED HOMOLOG 1, CHLOROPLASTIC"/>
    <property type="match status" value="1"/>
</dbReference>
<dbReference type="Pfam" id="PF02620">
    <property type="entry name" value="YceD"/>
    <property type="match status" value="1"/>
</dbReference>
<dbReference type="InterPro" id="IPR003772">
    <property type="entry name" value="YceD"/>
</dbReference>
<dbReference type="KEGG" id="dwd:DSCW_10250"/>
<dbReference type="AlphaFoldDB" id="A0A5K7YYA9"/>
<evidence type="ECO:0000313" key="1">
    <source>
        <dbReference type="EMBL" id="BBO73608.1"/>
    </source>
</evidence>
<dbReference type="Proteomes" id="UP000427769">
    <property type="component" value="Chromosome"/>
</dbReference>
<dbReference type="PANTHER" id="PTHR34374">
    <property type="entry name" value="LARGE RIBOSOMAL RNA SUBUNIT ACCUMULATION PROTEIN YCED HOMOLOG 1, CHLOROPLASTIC"/>
    <property type="match status" value="1"/>
</dbReference>